<evidence type="ECO:0000313" key="2">
    <source>
        <dbReference type="EMBL" id="HIX55104.1"/>
    </source>
</evidence>
<dbReference type="AlphaFoldDB" id="A0A9D2AZP2"/>
<feature type="transmembrane region" description="Helical" evidence="1">
    <location>
        <begin position="21"/>
        <end position="43"/>
    </location>
</feature>
<keyword evidence="1" id="KW-0812">Transmembrane</keyword>
<sequence>MKREPLYTSFFRKLLSNSKKSAAYELLRLIVLVLIGILLTQLVSFGQDLSQIGHTKPLTFTGGLQARSMVYNVSGIPNRQEKFNYVFDGNFTANVYGWSIPFSFTFSPENKDFRQPFNKFGLSPQYKWVTVHLGYRNLNFSPYTLAGHTILGAGVELNPGKLRTAFVYGKLNRATVIDTTTLSLVPYSFSRTGMALKLGYGTKDNYFDLSFLTAKDDTTSAPVEFIGDDAKVLAEANSVLGYQTRFSIIDKFFFESDGAVSLYTRDINSPLSLDSANSSFLENLKNTFNVNGSSSLLSALGASLGYKERYYGVKLSYKRVDPNFNTMGAYYFSNDLESYTINPNFSLPNGMLRGNISIGIQKDNIRNQKQATNKRFIGTANIAGQLTKEFGVDLLFSNFSNNQSPKTLSFADSLKIVQTTQVLSITPKYFIQGERFTHMIMVSANLSGMKDYNSYFDSETQTRNINTNQYMASYTINIPAINLSLFSNLNYTQLKRSDGEDTYQGVGFGGNYSFLENKAQFGLNSNIMQGKSAYTGKSLIINGSLNGRYRLSRMHSISLQLFVTNNNPGTAIIESNPQFTETRGELAYQFNF</sequence>
<proteinExistence type="predicted"/>
<keyword evidence="1" id="KW-0472">Membrane</keyword>
<name>A0A9D2AZP2_9SPHI</name>
<protein>
    <submittedName>
        <fullName evidence="2">Uncharacterized protein</fullName>
    </submittedName>
</protein>
<accession>A0A9D2AZP2</accession>
<evidence type="ECO:0000256" key="1">
    <source>
        <dbReference type="SAM" id="Phobius"/>
    </source>
</evidence>
<organism evidence="2 3">
    <name type="scientific">Candidatus Sphingobacterium stercoripullorum</name>
    <dbReference type="NCBI Taxonomy" id="2838759"/>
    <lineage>
        <taxon>Bacteria</taxon>
        <taxon>Pseudomonadati</taxon>
        <taxon>Bacteroidota</taxon>
        <taxon>Sphingobacteriia</taxon>
        <taxon>Sphingobacteriales</taxon>
        <taxon>Sphingobacteriaceae</taxon>
        <taxon>Sphingobacterium</taxon>
    </lineage>
</organism>
<gene>
    <name evidence="2" type="ORF">H9853_08760</name>
</gene>
<reference evidence="2" key="1">
    <citation type="journal article" date="2021" name="PeerJ">
        <title>Extensive microbial diversity within the chicken gut microbiome revealed by metagenomics and culture.</title>
        <authorList>
            <person name="Gilroy R."/>
            <person name="Ravi A."/>
            <person name="Getino M."/>
            <person name="Pursley I."/>
            <person name="Horton D.L."/>
            <person name="Alikhan N.F."/>
            <person name="Baker D."/>
            <person name="Gharbi K."/>
            <person name="Hall N."/>
            <person name="Watson M."/>
            <person name="Adriaenssens E.M."/>
            <person name="Foster-Nyarko E."/>
            <person name="Jarju S."/>
            <person name="Secka A."/>
            <person name="Antonio M."/>
            <person name="Oren A."/>
            <person name="Chaudhuri R.R."/>
            <person name="La Ragione R."/>
            <person name="Hildebrand F."/>
            <person name="Pallen M.J."/>
        </authorList>
    </citation>
    <scope>NUCLEOTIDE SEQUENCE</scope>
    <source>
        <strain evidence="2">1719</strain>
    </source>
</reference>
<dbReference type="EMBL" id="DXEZ01000241">
    <property type="protein sequence ID" value="HIX55104.1"/>
    <property type="molecule type" value="Genomic_DNA"/>
</dbReference>
<keyword evidence="1" id="KW-1133">Transmembrane helix</keyword>
<reference evidence="2" key="2">
    <citation type="submission" date="2021-04" db="EMBL/GenBank/DDBJ databases">
        <authorList>
            <person name="Gilroy R."/>
        </authorList>
    </citation>
    <scope>NUCLEOTIDE SEQUENCE</scope>
    <source>
        <strain evidence="2">1719</strain>
    </source>
</reference>
<evidence type="ECO:0000313" key="3">
    <source>
        <dbReference type="Proteomes" id="UP000824156"/>
    </source>
</evidence>
<dbReference type="Proteomes" id="UP000824156">
    <property type="component" value="Unassembled WGS sequence"/>
</dbReference>
<comment type="caution">
    <text evidence="2">The sequence shown here is derived from an EMBL/GenBank/DDBJ whole genome shotgun (WGS) entry which is preliminary data.</text>
</comment>